<dbReference type="Pfam" id="PF10017">
    <property type="entry name" value="Methyltransf_33"/>
    <property type="match status" value="1"/>
</dbReference>
<evidence type="ECO:0000256" key="3">
    <source>
        <dbReference type="ARBA" id="ARBA00023002"/>
    </source>
</evidence>
<dbReference type="InterPro" id="IPR017805">
    <property type="entry name" value="SAM_MeTrfase_EasF-type_put"/>
</dbReference>
<evidence type="ECO:0000313" key="9">
    <source>
        <dbReference type="EMBL" id="CAF9913853.1"/>
    </source>
</evidence>
<evidence type="ECO:0000256" key="4">
    <source>
        <dbReference type="ARBA" id="ARBA00023004"/>
    </source>
</evidence>
<evidence type="ECO:0000256" key="5">
    <source>
        <dbReference type="ARBA" id="ARBA00037882"/>
    </source>
</evidence>
<dbReference type="InterPro" id="IPR042095">
    <property type="entry name" value="SUMF_sf"/>
</dbReference>
<dbReference type="GO" id="GO:0008168">
    <property type="term" value="F:methyltransferase activity"/>
    <property type="evidence" value="ECO:0007669"/>
    <property type="project" value="UniProtKB-KW"/>
</dbReference>
<dbReference type="SUPFAM" id="SSF56436">
    <property type="entry name" value="C-type lectin-like"/>
    <property type="match status" value="1"/>
</dbReference>
<feature type="domain" description="Sulfatase-modifying factor enzyme-like" evidence="6">
    <location>
        <begin position="526"/>
        <end position="675"/>
    </location>
</feature>
<comment type="caution">
    <text evidence="9">The sequence shown here is derived from an EMBL/GenBank/DDBJ whole genome shotgun (WGS) entry which is preliminary data.</text>
</comment>
<keyword evidence="4" id="KW-0408">Iron</keyword>
<dbReference type="InterPro" id="IPR016187">
    <property type="entry name" value="CTDL_fold"/>
</dbReference>
<evidence type="ECO:0000256" key="1">
    <source>
        <dbReference type="ARBA" id="ARBA00022603"/>
    </source>
</evidence>
<dbReference type="PANTHER" id="PTHR43397:SF1">
    <property type="entry name" value="ERGOTHIONEINE BIOSYNTHESIS PROTEIN 1"/>
    <property type="match status" value="1"/>
</dbReference>
<dbReference type="InterPro" id="IPR029063">
    <property type="entry name" value="SAM-dependent_MTases_sf"/>
</dbReference>
<comment type="pathway">
    <text evidence="5">Amino-acid biosynthesis; ergothioneine biosynthesis.</text>
</comment>
<evidence type="ECO:0008006" key="11">
    <source>
        <dbReference type="Google" id="ProtNLM"/>
    </source>
</evidence>
<sequence>MALQNSHSDVSIIDIRQGCFEPSLVEDIRLKLNPGQGQERRMPTLLLYDEKGLQLFEEITYLEEYYLTNAEIETLTTHAEAIVKLIEPGSQLIELGSGNLRKVTILLGAFERAKKDIDYYALDLSRPELERTLAAVDGVYKHVRCHGVFGTYDDGLAWVKKTANPRKPKCILWMGSSIGNLDRTEAVDFLKAISELLQGHDSMLIGIDACQESDKVYHAYNDKRGLTHEFILNGLMHANNLMGKDVFRKDEWKVVGEYDEVAGRHQAFYSPVRDVVVEETLIRAGEKIRVEESYKYSLLQSNELWQRAGLTEQARFANRINEYHLHLVSKQAFSYPLKANEYAAHPVPSLYEFEQLWAAWDIVTRHMIPTEELLSKPIKLRNCSLFYLGHIPTFLDIHLTRATGEAATKPSSYRHIFERGIDPDVDNPENCHAHSEIPDEWPPIGEILDYQERVRTRTRSLFNAKGLEANRKLGRAMWIGFEHEAMHLETLLYMLLQSDRTLPPPGVAPDFVAMGKQAREAAVPNQWISIPGSTVNVGLEDPENDDGPDRYFGWDNEKPQRVIDVPAFEAQARPLTNEDYARYLYYTGQNALPASWISEKSVAGENREALVNAQSSYQNGNSPLLTNAYLTGKSVRTVYGRISLEDALDWPIFASYDELSRCATWMNGRIPSMEEVRSIYNYVDPNKNKKLESIITKKISAVNGRVSPSFPDQHIVLIAEQASFQ</sequence>
<name>A0A8H3ICY4_9LECA</name>
<keyword evidence="3" id="KW-0560">Oxidoreductase</keyword>
<keyword evidence="2" id="KW-0808">Transferase</keyword>
<dbReference type="AlphaFoldDB" id="A0A8H3ICY4"/>
<dbReference type="OrthoDB" id="659at2759"/>
<organism evidence="9 10">
    <name type="scientific">Imshaugia aleurites</name>
    <dbReference type="NCBI Taxonomy" id="172621"/>
    <lineage>
        <taxon>Eukaryota</taxon>
        <taxon>Fungi</taxon>
        <taxon>Dikarya</taxon>
        <taxon>Ascomycota</taxon>
        <taxon>Pezizomycotina</taxon>
        <taxon>Lecanoromycetes</taxon>
        <taxon>OSLEUM clade</taxon>
        <taxon>Lecanoromycetidae</taxon>
        <taxon>Lecanorales</taxon>
        <taxon>Lecanorineae</taxon>
        <taxon>Parmeliaceae</taxon>
        <taxon>Imshaugia</taxon>
    </lineage>
</organism>
<dbReference type="Gene3D" id="3.40.50.150">
    <property type="entry name" value="Vaccinia Virus protein VP39"/>
    <property type="match status" value="1"/>
</dbReference>
<dbReference type="InterPro" id="IPR005532">
    <property type="entry name" value="SUMF_dom"/>
</dbReference>
<proteinExistence type="predicted"/>
<keyword evidence="1" id="KW-0489">Methyltransferase</keyword>
<protein>
    <recommendedName>
        <fullName evidence="11">Histidine-specific methyltransferase SAM-dependent domain-containing protein</fullName>
    </recommendedName>
</protein>
<dbReference type="Gene3D" id="3.90.1580.10">
    <property type="entry name" value="paralog of FGE (formylglycine-generating enzyme)"/>
    <property type="match status" value="1"/>
</dbReference>
<evidence type="ECO:0000259" key="6">
    <source>
        <dbReference type="Pfam" id="PF03781"/>
    </source>
</evidence>
<keyword evidence="10" id="KW-1185">Reference proteome</keyword>
<feature type="domain" description="Histidine-specific methyltransferase SAM-dependent" evidence="7">
    <location>
        <begin position="37"/>
        <end position="329"/>
    </location>
</feature>
<evidence type="ECO:0000259" key="7">
    <source>
        <dbReference type="Pfam" id="PF10017"/>
    </source>
</evidence>
<reference evidence="9" key="1">
    <citation type="submission" date="2021-03" db="EMBL/GenBank/DDBJ databases">
        <authorList>
            <person name="Tagirdzhanova G."/>
        </authorList>
    </citation>
    <scope>NUCLEOTIDE SEQUENCE</scope>
</reference>
<accession>A0A8H3ICY4</accession>
<evidence type="ECO:0000259" key="8">
    <source>
        <dbReference type="Pfam" id="PF12867"/>
    </source>
</evidence>
<dbReference type="PANTHER" id="PTHR43397">
    <property type="entry name" value="ERGOTHIONEINE BIOSYNTHESIS PROTEIN 1"/>
    <property type="match status" value="1"/>
</dbReference>
<dbReference type="InterPro" id="IPR019257">
    <property type="entry name" value="MeTrfase_dom"/>
</dbReference>
<dbReference type="NCBIfam" id="TIGR03439">
    <property type="entry name" value="methyl_EasF"/>
    <property type="match status" value="1"/>
</dbReference>
<dbReference type="GO" id="GO:0032259">
    <property type="term" value="P:methylation"/>
    <property type="evidence" value="ECO:0007669"/>
    <property type="project" value="UniProtKB-KW"/>
</dbReference>
<dbReference type="Pfam" id="PF03781">
    <property type="entry name" value="FGE-sulfatase"/>
    <property type="match status" value="1"/>
</dbReference>
<evidence type="ECO:0000313" key="10">
    <source>
        <dbReference type="Proteomes" id="UP000664534"/>
    </source>
</evidence>
<dbReference type="InterPro" id="IPR024775">
    <property type="entry name" value="DinB-like"/>
</dbReference>
<dbReference type="EMBL" id="CAJPDT010000012">
    <property type="protein sequence ID" value="CAF9913853.1"/>
    <property type="molecule type" value="Genomic_DNA"/>
</dbReference>
<gene>
    <name evidence="9" type="ORF">IMSHALPRED_001462</name>
</gene>
<feature type="domain" description="DinB-like" evidence="8">
    <location>
        <begin position="354"/>
        <end position="491"/>
    </location>
</feature>
<dbReference type="InterPro" id="IPR051128">
    <property type="entry name" value="EgtD_Methyltrsf_superfamily"/>
</dbReference>
<dbReference type="Proteomes" id="UP000664534">
    <property type="component" value="Unassembled WGS sequence"/>
</dbReference>
<evidence type="ECO:0000256" key="2">
    <source>
        <dbReference type="ARBA" id="ARBA00022679"/>
    </source>
</evidence>
<dbReference type="Pfam" id="PF12867">
    <property type="entry name" value="DinB_2"/>
    <property type="match status" value="1"/>
</dbReference>